<dbReference type="GO" id="GO:0060754">
    <property type="term" value="P:positive regulation of mast cell chemotaxis"/>
    <property type="evidence" value="ECO:0007669"/>
    <property type="project" value="TreeGrafter"/>
</dbReference>
<dbReference type="CDD" id="cd00135">
    <property type="entry name" value="PDGF"/>
    <property type="match status" value="1"/>
</dbReference>
<evidence type="ECO:0000313" key="6">
    <source>
        <dbReference type="EMBL" id="KAG7517598.1"/>
    </source>
</evidence>
<comment type="similarity">
    <text evidence="3">Belongs to the PDGF/VEGF growth factor family.</text>
</comment>
<keyword evidence="2" id="KW-1015">Disulfide bond</keyword>
<reference evidence="6 7" key="1">
    <citation type="journal article" date="2021" name="Sci. Rep.">
        <title>Chromosome anchoring in Senegalese sole (Solea senegalensis) reveals sex-associated markers and genome rearrangements in flatfish.</title>
        <authorList>
            <person name="Guerrero-Cozar I."/>
            <person name="Gomez-Garrido J."/>
            <person name="Berbel C."/>
            <person name="Martinez-Blanch J.F."/>
            <person name="Alioto T."/>
            <person name="Claros M.G."/>
            <person name="Gagnaire P.A."/>
            <person name="Manchado M."/>
        </authorList>
    </citation>
    <scope>NUCLEOTIDE SEQUENCE [LARGE SCALE GENOMIC DNA]</scope>
    <source>
        <strain evidence="6">Sse05_10M</strain>
    </source>
</reference>
<dbReference type="GO" id="GO:0001666">
    <property type="term" value="P:response to hypoxia"/>
    <property type="evidence" value="ECO:0007669"/>
    <property type="project" value="TreeGrafter"/>
</dbReference>
<feature type="compositionally biased region" description="Low complexity" evidence="4">
    <location>
        <begin position="278"/>
        <end position="295"/>
    </location>
</feature>
<dbReference type="Proteomes" id="UP000693946">
    <property type="component" value="Linkage Group LG12"/>
</dbReference>
<dbReference type="GO" id="GO:0016020">
    <property type="term" value="C:membrane"/>
    <property type="evidence" value="ECO:0007669"/>
    <property type="project" value="InterPro"/>
</dbReference>
<keyword evidence="7" id="KW-1185">Reference proteome</keyword>
<dbReference type="GO" id="GO:0001938">
    <property type="term" value="P:positive regulation of endothelial cell proliferation"/>
    <property type="evidence" value="ECO:0007669"/>
    <property type="project" value="TreeGrafter"/>
</dbReference>
<dbReference type="InterPro" id="IPR023581">
    <property type="entry name" value="PD_growth_factor_CS"/>
</dbReference>
<evidence type="ECO:0000256" key="2">
    <source>
        <dbReference type="ARBA" id="ARBA00023157"/>
    </source>
</evidence>
<dbReference type="InterPro" id="IPR000072">
    <property type="entry name" value="PDGF/VEGF_dom"/>
</dbReference>
<dbReference type="GO" id="GO:0042056">
    <property type="term" value="F:chemoattractant activity"/>
    <property type="evidence" value="ECO:0007669"/>
    <property type="project" value="TreeGrafter"/>
</dbReference>
<dbReference type="SMART" id="SM00141">
    <property type="entry name" value="PDGF"/>
    <property type="match status" value="1"/>
</dbReference>
<dbReference type="PANTHER" id="PTHR12025:SF14">
    <property type="entry name" value="SNAKE VENOM VASCULAR ENDOTHELIAL GROWTH FACTOR TOXIN VR-1'-LIKE ISOFORM X1-RELATED"/>
    <property type="match status" value="1"/>
</dbReference>
<dbReference type="GO" id="GO:0045766">
    <property type="term" value="P:positive regulation of angiogenesis"/>
    <property type="evidence" value="ECO:0007669"/>
    <property type="project" value="TreeGrafter"/>
</dbReference>
<gene>
    <name evidence="6" type="ORF">JOB18_012786</name>
</gene>
<dbReference type="GO" id="GO:0005172">
    <property type="term" value="F:vascular endothelial growth factor receptor binding"/>
    <property type="evidence" value="ECO:0007669"/>
    <property type="project" value="TreeGrafter"/>
</dbReference>
<accession>A0AAV6SLK1</accession>
<evidence type="ECO:0000256" key="1">
    <source>
        <dbReference type="ARBA" id="ARBA00023030"/>
    </source>
</evidence>
<sequence>MRPQGKRHIFSGSDSVESLNIKKNIYGHATFPRENLDESRYHGTSDHFDGIRTSNTDCVLNRRKKEKHHSKFIQLSPGISGHSATSKNIFACPLDSCTMGIMLQVILGMFQFLLLTRIPTSHAKLAHWRPADAPKSREGREVRRWLEVYSRSGCEPRDTLVEVWRELPGETHNLFIPSCVSVRRCGGCCADEALECVPSLTHTLTMELMRTSFMKHEMIELPFVEHSQCECRSKEQFQPATKPTTRLLWKPTRNEKKKERGKSRQKTRGSTSAATHVPPSLSPTSPSPTTVSSSPSPSPKPCHHSCKGRKWTLDAESCQCRCTIRAESCSQKGRRLNPHRCRCETMRT</sequence>
<evidence type="ECO:0000256" key="4">
    <source>
        <dbReference type="SAM" id="MobiDB-lite"/>
    </source>
</evidence>
<dbReference type="InterPro" id="IPR050507">
    <property type="entry name" value="PDGF/VEGF_growth_factor"/>
</dbReference>
<feature type="region of interest" description="Disordered" evidence="4">
    <location>
        <begin position="235"/>
        <end position="302"/>
    </location>
</feature>
<protein>
    <submittedName>
        <fullName evidence="6">Vascular endothelial growth factor B</fullName>
    </submittedName>
</protein>
<dbReference type="AlphaFoldDB" id="A0AAV6SLK1"/>
<dbReference type="GO" id="GO:0002040">
    <property type="term" value="P:sprouting angiogenesis"/>
    <property type="evidence" value="ECO:0007669"/>
    <property type="project" value="TreeGrafter"/>
</dbReference>
<dbReference type="PROSITE" id="PS00249">
    <property type="entry name" value="PDGF_1"/>
    <property type="match status" value="1"/>
</dbReference>
<comment type="caution">
    <text evidence="6">The sequence shown here is derived from an EMBL/GenBank/DDBJ whole genome shotgun (WGS) entry which is preliminary data.</text>
</comment>
<organism evidence="6 7">
    <name type="scientific">Solea senegalensis</name>
    <name type="common">Senegalese sole</name>
    <dbReference type="NCBI Taxonomy" id="28829"/>
    <lineage>
        <taxon>Eukaryota</taxon>
        <taxon>Metazoa</taxon>
        <taxon>Chordata</taxon>
        <taxon>Craniata</taxon>
        <taxon>Vertebrata</taxon>
        <taxon>Euteleostomi</taxon>
        <taxon>Actinopterygii</taxon>
        <taxon>Neopterygii</taxon>
        <taxon>Teleostei</taxon>
        <taxon>Neoteleostei</taxon>
        <taxon>Acanthomorphata</taxon>
        <taxon>Carangaria</taxon>
        <taxon>Pleuronectiformes</taxon>
        <taxon>Pleuronectoidei</taxon>
        <taxon>Soleidae</taxon>
        <taxon>Solea</taxon>
    </lineage>
</organism>
<evidence type="ECO:0000313" key="7">
    <source>
        <dbReference type="Proteomes" id="UP000693946"/>
    </source>
</evidence>
<dbReference type="GO" id="GO:0038084">
    <property type="term" value="P:vascular endothelial growth factor signaling pathway"/>
    <property type="evidence" value="ECO:0007669"/>
    <property type="project" value="TreeGrafter"/>
</dbReference>
<dbReference type="PANTHER" id="PTHR12025">
    <property type="entry name" value="VASCULAR ENDOTHELIAL GROWTH FACTOR"/>
    <property type="match status" value="1"/>
</dbReference>
<feature type="domain" description="Platelet-derived growth factor (PDGF) family profile" evidence="5">
    <location>
        <begin position="141"/>
        <end position="236"/>
    </location>
</feature>
<dbReference type="PROSITE" id="PS50278">
    <property type="entry name" value="PDGF_2"/>
    <property type="match status" value="1"/>
</dbReference>
<evidence type="ECO:0000259" key="5">
    <source>
        <dbReference type="PROSITE" id="PS50278"/>
    </source>
</evidence>
<dbReference type="GO" id="GO:0048010">
    <property type="term" value="P:vascular endothelial growth factor receptor signaling pathway"/>
    <property type="evidence" value="ECO:0007669"/>
    <property type="project" value="TreeGrafter"/>
</dbReference>
<dbReference type="GO" id="GO:0050930">
    <property type="term" value="P:induction of positive chemotaxis"/>
    <property type="evidence" value="ECO:0007669"/>
    <property type="project" value="TreeGrafter"/>
</dbReference>
<name>A0AAV6SLK1_SOLSE</name>
<keyword evidence="1 3" id="KW-0339">Growth factor</keyword>
<dbReference type="EMBL" id="JAGKHQ010000004">
    <property type="protein sequence ID" value="KAG7517598.1"/>
    <property type="molecule type" value="Genomic_DNA"/>
</dbReference>
<dbReference type="Pfam" id="PF00341">
    <property type="entry name" value="PDGF"/>
    <property type="match status" value="1"/>
</dbReference>
<proteinExistence type="inferred from homology"/>
<evidence type="ECO:0000256" key="3">
    <source>
        <dbReference type="RuleBase" id="RU003818"/>
    </source>
</evidence>
<dbReference type="GO" id="GO:0008083">
    <property type="term" value="F:growth factor activity"/>
    <property type="evidence" value="ECO:0007669"/>
    <property type="project" value="UniProtKB-KW"/>
</dbReference>
<dbReference type="GO" id="GO:0005615">
    <property type="term" value="C:extracellular space"/>
    <property type="evidence" value="ECO:0007669"/>
    <property type="project" value="TreeGrafter"/>
</dbReference>